<dbReference type="InterPro" id="IPR041413">
    <property type="entry name" value="MLTR_LBD"/>
</dbReference>
<sequence length="49" mass="5757">MMEAMRHAVKRILDKLAPDPAIVLDRFRHILDANAAHRRTRRHGGRWTV</sequence>
<proteinExistence type="predicted"/>
<dbReference type="AlphaFoldDB" id="A0A0S4UCQ3"/>
<name>A0A0S4UCQ3_RALSL</name>
<dbReference type="Pfam" id="PF17765">
    <property type="entry name" value="MLTR_LBD"/>
    <property type="match status" value="1"/>
</dbReference>
<organism evidence="2">
    <name type="scientific">Ralstonia solanacearum</name>
    <name type="common">Pseudomonas solanacearum</name>
    <dbReference type="NCBI Taxonomy" id="305"/>
    <lineage>
        <taxon>Bacteria</taxon>
        <taxon>Pseudomonadati</taxon>
        <taxon>Pseudomonadota</taxon>
        <taxon>Betaproteobacteria</taxon>
        <taxon>Burkholderiales</taxon>
        <taxon>Burkholderiaceae</taxon>
        <taxon>Ralstonia</taxon>
        <taxon>Ralstonia solanacearum species complex</taxon>
    </lineage>
</organism>
<evidence type="ECO:0000313" key="2">
    <source>
        <dbReference type="EMBL" id="CUV19955.1"/>
    </source>
</evidence>
<dbReference type="EMBL" id="LN899821">
    <property type="protein sequence ID" value="CUV19955.1"/>
    <property type="molecule type" value="Genomic_DNA"/>
</dbReference>
<protein>
    <recommendedName>
        <fullName evidence="1">MmyB-like transcription regulator ligand binding domain-containing protein</fullName>
    </recommendedName>
</protein>
<reference evidence="2" key="1">
    <citation type="submission" date="2015-10" db="EMBL/GenBank/DDBJ databases">
        <authorList>
            <person name="Gilbert D.G."/>
        </authorList>
    </citation>
    <scope>NUCLEOTIDE SEQUENCE</scope>
    <source>
        <strain evidence="2">Phyl III-seqv23</strain>
    </source>
</reference>
<gene>
    <name evidence="2" type="ORF">PSS4_v1_1290003</name>
</gene>
<feature type="domain" description="MmyB-like transcription regulator ligand binding" evidence="1">
    <location>
        <begin position="6"/>
        <end position="40"/>
    </location>
</feature>
<evidence type="ECO:0000259" key="1">
    <source>
        <dbReference type="Pfam" id="PF17765"/>
    </source>
</evidence>
<accession>A0A0S4UCQ3</accession>